<evidence type="ECO:0000256" key="2">
    <source>
        <dbReference type="SAM" id="SignalP"/>
    </source>
</evidence>
<keyword evidence="1" id="KW-1133">Transmembrane helix</keyword>
<proteinExistence type="predicted"/>
<evidence type="ECO:0000313" key="4">
    <source>
        <dbReference type="Proteomes" id="UP000015530"/>
    </source>
</evidence>
<keyword evidence="1" id="KW-0472">Membrane</keyword>
<feature type="signal peptide" evidence="2">
    <location>
        <begin position="1"/>
        <end position="20"/>
    </location>
</feature>
<feature type="transmembrane region" description="Helical" evidence="1">
    <location>
        <begin position="68"/>
        <end position="89"/>
    </location>
</feature>
<keyword evidence="1" id="KW-0812">Transmembrane</keyword>
<sequence>MLFTGLLGLLGFGIMSAVLCGEGANRLESVDLSPNAKAAAQIAMIITLSYVFALVTVVPCLSICIPHIWEFFVLLICLEGFGSGAYAVAVTRTNVDKGSCDEYLMSVDTCWSGLRMVTIGGVFRILLLPLGIIYRPQQEVGSAKQLRVWPVVREFLDSGG</sequence>
<dbReference type="Proteomes" id="UP000015530">
    <property type="component" value="Unassembled WGS sequence"/>
</dbReference>
<gene>
    <name evidence="3" type="ORF">CGLO_00754</name>
</gene>
<keyword evidence="2" id="KW-0732">Signal</keyword>
<evidence type="ECO:0000313" key="3">
    <source>
        <dbReference type="EMBL" id="EQB58938.1"/>
    </source>
</evidence>
<dbReference type="EMBL" id="AMYD01000177">
    <property type="protein sequence ID" value="EQB58938.1"/>
    <property type="molecule type" value="Genomic_DNA"/>
</dbReference>
<organism evidence="3 4">
    <name type="scientific">Colletotrichum gloeosporioides (strain Cg-14)</name>
    <name type="common">Anthracnose fungus</name>
    <name type="synonym">Glomerella cingulata</name>
    <dbReference type="NCBI Taxonomy" id="1237896"/>
    <lineage>
        <taxon>Eukaryota</taxon>
        <taxon>Fungi</taxon>
        <taxon>Dikarya</taxon>
        <taxon>Ascomycota</taxon>
        <taxon>Pezizomycotina</taxon>
        <taxon>Sordariomycetes</taxon>
        <taxon>Hypocreomycetidae</taxon>
        <taxon>Glomerellales</taxon>
        <taxon>Glomerellaceae</taxon>
        <taxon>Colletotrichum</taxon>
        <taxon>Colletotrichum gloeosporioides species complex</taxon>
    </lineage>
</organism>
<dbReference type="AlphaFoldDB" id="T0L2K6"/>
<reference evidence="4" key="1">
    <citation type="journal article" date="2013" name="Mol. Plant Microbe Interact.">
        <title>Global aspects of pacC regulation of pathogenicity genes in Colletotrichum gloeosporioides as revealed by transcriptome analysis.</title>
        <authorList>
            <person name="Alkan N."/>
            <person name="Meng X."/>
            <person name="Friedlander G."/>
            <person name="Reuveni E."/>
            <person name="Sukno S."/>
            <person name="Sherman A."/>
            <person name="Thon M."/>
            <person name="Fluhr R."/>
            <person name="Prusky D."/>
        </authorList>
    </citation>
    <scope>NUCLEOTIDE SEQUENCE [LARGE SCALE GENOMIC DNA]</scope>
    <source>
        <strain evidence="4">Cg-14</strain>
    </source>
</reference>
<dbReference type="HOGENOM" id="CLU_1652023_0_0_1"/>
<feature type="transmembrane region" description="Helical" evidence="1">
    <location>
        <begin position="113"/>
        <end position="134"/>
    </location>
</feature>
<protein>
    <submittedName>
        <fullName evidence="3">Uncharacterized protein</fullName>
    </submittedName>
</protein>
<comment type="caution">
    <text evidence="3">The sequence shown here is derived from an EMBL/GenBank/DDBJ whole genome shotgun (WGS) entry which is preliminary data.</text>
</comment>
<feature type="chain" id="PRO_5004567009" evidence="2">
    <location>
        <begin position="21"/>
        <end position="160"/>
    </location>
</feature>
<name>T0L2K6_COLGC</name>
<evidence type="ECO:0000256" key="1">
    <source>
        <dbReference type="SAM" id="Phobius"/>
    </source>
</evidence>
<accession>T0L2K6</accession>
<feature type="transmembrane region" description="Helical" evidence="1">
    <location>
        <begin position="39"/>
        <end position="61"/>
    </location>
</feature>
<dbReference type="OrthoDB" id="4848229at2759"/>